<sequence>MSRRSRRLVRMERYMMKRLLLIIAALTLFALAPLALLISAY</sequence>
<comment type="caution">
    <text evidence="1">The sequence shown here is derived from an EMBL/GenBank/DDBJ whole genome shotgun (WGS) entry which is preliminary data.</text>
</comment>
<dbReference type="RefSeq" id="WP_285867331.1">
    <property type="nucleotide sequence ID" value="NZ_JARFYM010000003.1"/>
</dbReference>
<keyword evidence="2" id="KW-1185">Reference proteome</keyword>
<accession>A0ABT7JRX7</accession>
<dbReference type="Proteomes" id="UP001172645">
    <property type="component" value="Unassembled WGS sequence"/>
</dbReference>
<proteinExistence type="predicted"/>
<reference evidence="1" key="1">
    <citation type="submission" date="2023-06" db="EMBL/GenBank/DDBJ databases">
        <title>Phylogenetic Diversity of Rhizobium strains.</title>
        <authorList>
            <person name="Moura F.T."/>
            <person name="Helene L.C.F."/>
            <person name="Hungria M."/>
        </authorList>
    </citation>
    <scope>NUCLEOTIDE SEQUENCE</scope>
    <source>
        <strain evidence="1">CCGE526</strain>
    </source>
</reference>
<name>A0ABT7JRX7_9HYPH</name>
<evidence type="ECO:0000313" key="1">
    <source>
        <dbReference type="EMBL" id="MDL2398480.1"/>
    </source>
</evidence>
<evidence type="ECO:0000313" key="2">
    <source>
        <dbReference type="Proteomes" id="UP001172645"/>
    </source>
</evidence>
<protein>
    <submittedName>
        <fullName evidence="1">Uncharacterized protein</fullName>
    </submittedName>
</protein>
<gene>
    <name evidence="1" type="ORF">PY649_06180</name>
</gene>
<organism evidence="1 2">
    <name type="scientific">Rhizobium mayense</name>
    <dbReference type="NCBI Taxonomy" id="1312184"/>
    <lineage>
        <taxon>Bacteria</taxon>
        <taxon>Pseudomonadati</taxon>
        <taxon>Pseudomonadota</taxon>
        <taxon>Alphaproteobacteria</taxon>
        <taxon>Hyphomicrobiales</taxon>
        <taxon>Rhizobiaceae</taxon>
        <taxon>Rhizobium/Agrobacterium group</taxon>
        <taxon>Rhizobium</taxon>
    </lineage>
</organism>
<dbReference type="EMBL" id="JARFYM010000003">
    <property type="protein sequence ID" value="MDL2398480.1"/>
    <property type="molecule type" value="Genomic_DNA"/>
</dbReference>